<evidence type="ECO:0000256" key="4">
    <source>
        <dbReference type="ARBA" id="ARBA00022723"/>
    </source>
</evidence>
<evidence type="ECO:0000259" key="13">
    <source>
        <dbReference type="PROSITE" id="PS51873"/>
    </source>
</evidence>
<proteinExistence type="predicted"/>
<dbReference type="PANTHER" id="PTHR11685">
    <property type="entry name" value="RBR FAMILY RING FINGER AND IBR DOMAIN-CONTAINING"/>
    <property type="match status" value="1"/>
</dbReference>
<dbReference type="Pfam" id="PF01485">
    <property type="entry name" value="IBR"/>
    <property type="match status" value="1"/>
</dbReference>
<protein>
    <recommendedName>
        <fullName evidence="2">RBR-type E3 ubiquitin transferase</fullName>
        <ecNumber evidence="2">2.3.2.31</ecNumber>
    </recommendedName>
</protein>
<evidence type="ECO:0000256" key="7">
    <source>
        <dbReference type="ARBA" id="ARBA00022786"/>
    </source>
</evidence>
<name>A0AAD7V8V7_9FUNG</name>
<evidence type="ECO:0000256" key="8">
    <source>
        <dbReference type="ARBA" id="ARBA00022833"/>
    </source>
</evidence>
<keyword evidence="8" id="KW-0862">Zinc</keyword>
<feature type="compositionally biased region" description="Basic residues" evidence="10">
    <location>
        <begin position="63"/>
        <end position="73"/>
    </location>
</feature>
<evidence type="ECO:0000256" key="9">
    <source>
        <dbReference type="PROSITE-ProRule" id="PRU00175"/>
    </source>
</evidence>
<keyword evidence="15" id="KW-1185">Reference proteome</keyword>
<dbReference type="Proteomes" id="UP001234581">
    <property type="component" value="Unassembled WGS sequence"/>
</dbReference>
<evidence type="ECO:0000256" key="1">
    <source>
        <dbReference type="ARBA" id="ARBA00001798"/>
    </source>
</evidence>
<feature type="domain" description="RING-type" evidence="13">
    <location>
        <begin position="103"/>
        <end position="397"/>
    </location>
</feature>
<evidence type="ECO:0000256" key="11">
    <source>
        <dbReference type="SAM" id="Phobius"/>
    </source>
</evidence>
<evidence type="ECO:0000256" key="6">
    <source>
        <dbReference type="ARBA" id="ARBA00022771"/>
    </source>
</evidence>
<organism evidence="14 15">
    <name type="scientific">Lichtheimia ornata</name>
    <dbReference type="NCBI Taxonomy" id="688661"/>
    <lineage>
        <taxon>Eukaryota</taxon>
        <taxon>Fungi</taxon>
        <taxon>Fungi incertae sedis</taxon>
        <taxon>Mucoromycota</taxon>
        <taxon>Mucoromycotina</taxon>
        <taxon>Mucoromycetes</taxon>
        <taxon>Mucorales</taxon>
        <taxon>Lichtheimiaceae</taxon>
        <taxon>Lichtheimia</taxon>
    </lineage>
</organism>
<evidence type="ECO:0000313" key="15">
    <source>
        <dbReference type="Proteomes" id="UP001234581"/>
    </source>
</evidence>
<keyword evidence="3" id="KW-0808">Transferase</keyword>
<dbReference type="GeneID" id="83210819"/>
<evidence type="ECO:0000256" key="5">
    <source>
        <dbReference type="ARBA" id="ARBA00022737"/>
    </source>
</evidence>
<dbReference type="AlphaFoldDB" id="A0AAD7V8V7"/>
<dbReference type="InterPro" id="IPR013083">
    <property type="entry name" value="Znf_RING/FYVE/PHD"/>
</dbReference>
<evidence type="ECO:0000256" key="2">
    <source>
        <dbReference type="ARBA" id="ARBA00012251"/>
    </source>
</evidence>
<feature type="domain" description="RING-type" evidence="12">
    <location>
        <begin position="107"/>
        <end position="155"/>
    </location>
</feature>
<keyword evidence="11" id="KW-1133">Transmembrane helix</keyword>
<evidence type="ECO:0000256" key="3">
    <source>
        <dbReference type="ARBA" id="ARBA00022679"/>
    </source>
</evidence>
<dbReference type="InterPro" id="IPR031127">
    <property type="entry name" value="E3_UB_ligase_RBR"/>
</dbReference>
<feature type="region of interest" description="Disordered" evidence="10">
    <location>
        <begin position="399"/>
        <end position="433"/>
    </location>
</feature>
<evidence type="ECO:0000256" key="10">
    <source>
        <dbReference type="SAM" id="MobiDB-lite"/>
    </source>
</evidence>
<dbReference type="Gene3D" id="3.30.40.10">
    <property type="entry name" value="Zinc/RING finger domain, C3HC4 (zinc finger)"/>
    <property type="match status" value="1"/>
</dbReference>
<dbReference type="GO" id="GO:0061630">
    <property type="term" value="F:ubiquitin protein ligase activity"/>
    <property type="evidence" value="ECO:0007669"/>
    <property type="project" value="UniProtKB-EC"/>
</dbReference>
<reference evidence="14 15" key="1">
    <citation type="submission" date="2023-03" db="EMBL/GenBank/DDBJ databases">
        <title>Genome sequence of Lichtheimia ornata CBS 291.66.</title>
        <authorList>
            <person name="Mohabir J.T."/>
            <person name="Shea T.P."/>
            <person name="Kurbessoian T."/>
            <person name="Berby B."/>
            <person name="Fontaine J."/>
            <person name="Livny J."/>
            <person name="Gnirke A."/>
            <person name="Stajich J.E."/>
            <person name="Cuomo C.A."/>
        </authorList>
    </citation>
    <scope>NUCLEOTIDE SEQUENCE [LARGE SCALE GENOMIC DNA]</scope>
    <source>
        <strain evidence="14">CBS 291.66</strain>
    </source>
</reference>
<keyword evidence="6 9" id="KW-0863">Zinc-finger</keyword>
<feature type="compositionally biased region" description="Low complexity" evidence="10">
    <location>
        <begin position="400"/>
        <end position="414"/>
    </location>
</feature>
<keyword evidence="5" id="KW-0677">Repeat</keyword>
<gene>
    <name evidence="14" type="ORF">O0I10_003406</name>
</gene>
<dbReference type="EMBL" id="JARTCD010000011">
    <property type="protein sequence ID" value="KAJ8660763.1"/>
    <property type="molecule type" value="Genomic_DNA"/>
</dbReference>
<dbReference type="GO" id="GO:0008270">
    <property type="term" value="F:zinc ion binding"/>
    <property type="evidence" value="ECO:0007669"/>
    <property type="project" value="UniProtKB-KW"/>
</dbReference>
<keyword evidence="4" id="KW-0479">Metal-binding</keyword>
<evidence type="ECO:0000313" key="14">
    <source>
        <dbReference type="EMBL" id="KAJ8660763.1"/>
    </source>
</evidence>
<comment type="catalytic activity">
    <reaction evidence="1">
        <text>[E2 ubiquitin-conjugating enzyme]-S-ubiquitinyl-L-cysteine + [acceptor protein]-L-lysine = [E2 ubiquitin-conjugating enzyme]-L-cysteine + [acceptor protein]-N(6)-ubiquitinyl-L-lysine.</text>
        <dbReference type="EC" id="2.3.2.31"/>
    </reaction>
</comment>
<feature type="region of interest" description="Disordered" evidence="10">
    <location>
        <begin position="63"/>
        <end position="97"/>
    </location>
</feature>
<dbReference type="EC" id="2.3.2.31" evidence="2"/>
<dbReference type="InterPro" id="IPR002867">
    <property type="entry name" value="IBR_dom"/>
</dbReference>
<feature type="transmembrane region" description="Helical" evidence="11">
    <location>
        <begin position="12"/>
        <end position="31"/>
    </location>
</feature>
<dbReference type="RefSeq" id="XP_058345676.1">
    <property type="nucleotide sequence ID" value="XM_058483477.1"/>
</dbReference>
<dbReference type="PROSITE" id="PS51873">
    <property type="entry name" value="TRIAD"/>
    <property type="match status" value="1"/>
</dbReference>
<keyword evidence="7" id="KW-0833">Ubl conjugation pathway</keyword>
<keyword evidence="11" id="KW-0472">Membrane</keyword>
<dbReference type="Gene3D" id="1.20.120.1750">
    <property type="match status" value="1"/>
</dbReference>
<dbReference type="GO" id="GO:0016567">
    <property type="term" value="P:protein ubiquitination"/>
    <property type="evidence" value="ECO:0007669"/>
    <property type="project" value="InterPro"/>
</dbReference>
<dbReference type="SUPFAM" id="SSF57850">
    <property type="entry name" value="RING/U-box"/>
    <property type="match status" value="2"/>
</dbReference>
<evidence type="ECO:0000259" key="12">
    <source>
        <dbReference type="PROSITE" id="PS50089"/>
    </source>
</evidence>
<dbReference type="InterPro" id="IPR001841">
    <property type="entry name" value="Znf_RING"/>
</dbReference>
<sequence>MDWSRFKQVWQKFNVANLLFCYCLPIFYLFFPAWLMPAIFLRTLSFLIGCLYQLVLDHHTGQQRRRRRRHRNNGRGSSKWLHQQVQHSSSSTSSDSDDAMDQWILKCSICLTRRYNLCLETCRDQFCKGCFERYVEEVVQGSWGLDVTRIKCPVCLDPIRQSEWSRYVSASLVERYEQFNQPFRPFSRHCPSCRSPVIPCQSPRTKGITRQRRLDMIAEQVQSLGYPPLVIPTPFRHSTLQSLIQQLTPILRQAAQQNDRSIYMRASIISKQLVALETVPETWKQAQFAHIATFAVDTCTHCGRDVCLQCGEYGHSGITCIDNLRRKLQQTQESAEASTVQWKLENTRGCPRCAIMICRDEGCNKVDCLYCGFQFCWSCRDPWSQRSCGFYECGKEVPTQQQQQQSSSSSPSSSHYTKAELGVPDIDAIMQST</sequence>
<dbReference type="PROSITE" id="PS50089">
    <property type="entry name" value="ZF_RING_2"/>
    <property type="match status" value="1"/>
</dbReference>
<keyword evidence="11" id="KW-0812">Transmembrane</keyword>
<accession>A0AAD7V8V7</accession>
<dbReference type="InterPro" id="IPR044066">
    <property type="entry name" value="TRIAD_supradom"/>
</dbReference>
<comment type="caution">
    <text evidence="14">The sequence shown here is derived from an EMBL/GenBank/DDBJ whole genome shotgun (WGS) entry which is preliminary data.</text>
</comment>